<dbReference type="RefSeq" id="XP_049137648.1">
    <property type="nucleotide sequence ID" value="XM_049296424.1"/>
</dbReference>
<dbReference type="GeneID" id="73351434"/>
<proteinExistence type="predicted"/>
<evidence type="ECO:0000256" key="1">
    <source>
        <dbReference type="SAM" id="MobiDB-lite"/>
    </source>
</evidence>
<gene>
    <name evidence="2" type="ORF">CLUP02_17515</name>
</gene>
<sequence length="513" mass="54145">MPVRPRSAALLRKSQLTTETSTKTPAPSHPVVNAGHHSGTLCPQPGLTRKSLFRNITVSVSPLRHPTVPFVGSFLDTVRSQLIRIDHALVNVEHTISGPRVEVKSKWEPIPPRFAAGPNVWSLSTAADASAFYPRAIDHHSALAGDHAFVFVTISTLESIILSDCSNEFVPSFIPSLTSSSTSKGFRLNSPLQFSESKPAESQTGRCQNKLSSSLHNYHAHAISDFSENHSVSWHHFHNTKRLIFFIRMTANIVARRPIGVLLVNSTLDQKWPWTLGPNSSTFVGITAAQTTSVISVLNPYFGDNPYDASIKDANPTATTYIVSCQTNSTNYQCRADPSALMTLVGGPSTMELHIDHTASGVSIEYIGTVSGDGLDYQQIVTKSGNTAMMANMRLSPLTATSLYVPLTVTAGLEKLQQAQTGATATATATATASSSGSAQSGSGSAASATSAQASSTSTPNAAAPRVARDGLLAGAIAAVFEDVVSVEASSIGYIMGTATGGLANNFAAFVDA</sequence>
<evidence type="ECO:0000313" key="2">
    <source>
        <dbReference type="EMBL" id="UQC76005.1"/>
    </source>
</evidence>
<name>A0A9Q8SEZ7_9PEZI</name>
<feature type="region of interest" description="Disordered" evidence="1">
    <location>
        <begin position="434"/>
        <end position="462"/>
    </location>
</feature>
<dbReference type="AlphaFoldDB" id="A0A9Q8SEZ7"/>
<feature type="compositionally biased region" description="Low complexity" evidence="1">
    <location>
        <begin position="434"/>
        <end position="459"/>
    </location>
</feature>
<evidence type="ECO:0000313" key="3">
    <source>
        <dbReference type="Proteomes" id="UP000830671"/>
    </source>
</evidence>
<feature type="region of interest" description="Disordered" evidence="1">
    <location>
        <begin position="1"/>
        <end position="39"/>
    </location>
</feature>
<organism evidence="2 3">
    <name type="scientific">Colletotrichum lupini</name>
    <dbReference type="NCBI Taxonomy" id="145971"/>
    <lineage>
        <taxon>Eukaryota</taxon>
        <taxon>Fungi</taxon>
        <taxon>Dikarya</taxon>
        <taxon>Ascomycota</taxon>
        <taxon>Pezizomycotina</taxon>
        <taxon>Sordariomycetes</taxon>
        <taxon>Hypocreomycetidae</taxon>
        <taxon>Glomerellales</taxon>
        <taxon>Glomerellaceae</taxon>
        <taxon>Colletotrichum</taxon>
        <taxon>Colletotrichum acutatum species complex</taxon>
    </lineage>
</organism>
<dbReference type="KEGG" id="clup:CLUP02_17515"/>
<reference evidence="2" key="1">
    <citation type="journal article" date="2021" name="Mol. Plant Microbe Interact.">
        <title>Complete Genome Sequence of the Plant-Pathogenic Fungus Colletotrichum lupini.</title>
        <authorList>
            <person name="Baroncelli R."/>
            <person name="Pensec F."/>
            <person name="Da Lio D."/>
            <person name="Boufleur T."/>
            <person name="Vicente I."/>
            <person name="Sarrocco S."/>
            <person name="Picot A."/>
            <person name="Baraldi E."/>
            <person name="Sukno S."/>
            <person name="Thon M."/>
            <person name="Le Floch G."/>
        </authorList>
    </citation>
    <scope>NUCLEOTIDE SEQUENCE</scope>
    <source>
        <strain evidence="2">IMI 504893</strain>
    </source>
</reference>
<keyword evidence="3" id="KW-1185">Reference proteome</keyword>
<dbReference type="Proteomes" id="UP000830671">
    <property type="component" value="Chromosome 10"/>
</dbReference>
<accession>A0A9Q8SEZ7</accession>
<protein>
    <submittedName>
        <fullName evidence="2">Uncharacterized protein</fullName>
    </submittedName>
</protein>
<dbReference type="EMBL" id="CP019472">
    <property type="protein sequence ID" value="UQC76005.1"/>
    <property type="molecule type" value="Genomic_DNA"/>
</dbReference>
<feature type="compositionally biased region" description="Polar residues" evidence="1">
    <location>
        <begin position="14"/>
        <end position="25"/>
    </location>
</feature>